<evidence type="ECO:0000313" key="2">
    <source>
        <dbReference type="EMBL" id="MCS3866042.1"/>
    </source>
</evidence>
<evidence type="ECO:0000259" key="1">
    <source>
        <dbReference type="Pfam" id="PF01609"/>
    </source>
</evidence>
<comment type="caution">
    <text evidence="2">The sequence shown here is derived from an EMBL/GenBank/DDBJ whole genome shotgun (WGS) entry which is preliminary data.</text>
</comment>
<dbReference type="NCBIfam" id="NF033564">
    <property type="entry name" value="transpos_ISAs1"/>
    <property type="match status" value="1"/>
</dbReference>
<feature type="domain" description="Transposase IS4-like" evidence="1">
    <location>
        <begin position="3"/>
        <end position="201"/>
    </location>
</feature>
<dbReference type="InterPro" id="IPR047647">
    <property type="entry name" value="ISAs1_transpos"/>
</dbReference>
<gene>
    <name evidence="2" type="ORF">GGP82_002611</name>
</gene>
<evidence type="ECO:0000313" key="3">
    <source>
        <dbReference type="Proteomes" id="UP001155034"/>
    </source>
</evidence>
<protein>
    <submittedName>
        <fullName evidence="2">Transposase YbfD/YdcC</fullName>
    </submittedName>
</protein>
<dbReference type="InterPro" id="IPR002559">
    <property type="entry name" value="Transposase_11"/>
</dbReference>
<dbReference type="EMBL" id="JANTYZ010000008">
    <property type="protein sequence ID" value="MCS3866042.1"/>
    <property type="molecule type" value="Genomic_DNA"/>
</dbReference>
<dbReference type="InterPro" id="IPR051698">
    <property type="entry name" value="Transposase_11-like"/>
</dbReference>
<dbReference type="GO" id="GO:0003677">
    <property type="term" value="F:DNA binding"/>
    <property type="evidence" value="ECO:0007669"/>
    <property type="project" value="InterPro"/>
</dbReference>
<dbReference type="GO" id="GO:0006313">
    <property type="term" value="P:DNA transposition"/>
    <property type="evidence" value="ECO:0007669"/>
    <property type="project" value="InterPro"/>
</dbReference>
<dbReference type="Proteomes" id="UP001155034">
    <property type="component" value="Unassembled WGS sequence"/>
</dbReference>
<reference evidence="2" key="1">
    <citation type="submission" date="2022-08" db="EMBL/GenBank/DDBJ databases">
        <title>Genomic Encyclopedia of Type Strains, Phase V (KMG-V): Genome sequencing to study the core and pangenomes of soil and plant-associated prokaryotes.</title>
        <authorList>
            <person name="Whitman W."/>
        </authorList>
    </citation>
    <scope>NUCLEOTIDE SEQUENCE</scope>
    <source>
        <strain evidence="2">SP2016B</strain>
    </source>
</reference>
<organism evidence="2 3">
    <name type="scientific">Salinibacter ruber</name>
    <dbReference type="NCBI Taxonomy" id="146919"/>
    <lineage>
        <taxon>Bacteria</taxon>
        <taxon>Pseudomonadati</taxon>
        <taxon>Rhodothermota</taxon>
        <taxon>Rhodothermia</taxon>
        <taxon>Rhodothermales</taxon>
        <taxon>Salinibacteraceae</taxon>
        <taxon>Salinibacter</taxon>
    </lineage>
</organism>
<name>A0A9X2U3A7_9BACT</name>
<proteinExistence type="predicted"/>
<dbReference type="Pfam" id="PF01609">
    <property type="entry name" value="DDE_Tnp_1"/>
    <property type="match status" value="1"/>
</dbReference>
<dbReference type="PANTHER" id="PTHR30298:SF0">
    <property type="entry name" value="PROTEIN YBFL-RELATED"/>
    <property type="match status" value="1"/>
</dbReference>
<sequence>MSLGQVRTEEKSNEITAIPRLLEALDVSGCVVTIDAMGCQTDIAETIIEEGADYVLALKDNQKGLRASVEAIFDRLVESDHEAHSPHKHVTGGHDRVETRRCWTVDVDEKGLVDQTGWVKLKSICLVEYEKFEDGERSVERRYFISSLEPNPEKLLEATRRHWHIENRMHWVLDVAFREDDSRIRMGNAAQNMSAVRRLALGLLEQEESLSVGTKNKRLRAGWDHDYLEKILRQI</sequence>
<dbReference type="AlphaFoldDB" id="A0A9X2U3A7"/>
<dbReference type="GO" id="GO:0004803">
    <property type="term" value="F:transposase activity"/>
    <property type="evidence" value="ECO:0007669"/>
    <property type="project" value="InterPro"/>
</dbReference>
<dbReference type="PANTHER" id="PTHR30298">
    <property type="entry name" value="H REPEAT-ASSOCIATED PREDICTED TRANSPOSASE"/>
    <property type="match status" value="1"/>
</dbReference>
<accession>A0A9X2U3A7</accession>